<evidence type="ECO:0000313" key="3">
    <source>
        <dbReference type="EMBL" id="GEO87232.1"/>
    </source>
</evidence>
<dbReference type="Proteomes" id="UP000321717">
    <property type="component" value="Unassembled WGS sequence"/>
</dbReference>
<sequence>MRFVLRLVSFAALCIAIVAAAMDSIASVSVSQVVVTPLRSAWVEIAPVSLAWLRTLVEVNLGPTAWRMLEVWFLPQPAFAIFLAVALLLWMAGYRKPSLAGRFAA</sequence>
<feature type="transmembrane region" description="Helical" evidence="1">
    <location>
        <begin position="71"/>
        <end position="92"/>
    </location>
</feature>
<keyword evidence="2" id="KW-0732">Signal</keyword>
<dbReference type="EMBL" id="BJZP01000032">
    <property type="protein sequence ID" value="GEO87232.1"/>
    <property type="molecule type" value="Genomic_DNA"/>
</dbReference>
<proteinExistence type="predicted"/>
<dbReference type="RefSeq" id="WP_147182079.1">
    <property type="nucleotide sequence ID" value="NZ_BJZP01000032.1"/>
</dbReference>
<evidence type="ECO:0000256" key="1">
    <source>
        <dbReference type="SAM" id="Phobius"/>
    </source>
</evidence>
<keyword evidence="1" id="KW-1133">Transmembrane helix</keyword>
<feature type="chain" id="PRO_5021975444" evidence="2">
    <location>
        <begin position="21"/>
        <end position="105"/>
    </location>
</feature>
<organism evidence="3 4">
    <name type="scientific">Ciceribacter naphthalenivorans</name>
    <dbReference type="NCBI Taxonomy" id="1118451"/>
    <lineage>
        <taxon>Bacteria</taxon>
        <taxon>Pseudomonadati</taxon>
        <taxon>Pseudomonadota</taxon>
        <taxon>Alphaproteobacteria</taxon>
        <taxon>Hyphomicrobiales</taxon>
        <taxon>Rhizobiaceae</taxon>
        <taxon>Ciceribacter</taxon>
    </lineage>
</organism>
<accession>A0A512HP56</accession>
<feature type="signal peptide" evidence="2">
    <location>
        <begin position="1"/>
        <end position="20"/>
    </location>
</feature>
<keyword evidence="1" id="KW-0812">Transmembrane</keyword>
<dbReference type="AlphaFoldDB" id="A0A512HP56"/>
<reference evidence="3 4" key="1">
    <citation type="submission" date="2019-07" db="EMBL/GenBank/DDBJ databases">
        <title>Whole genome shotgun sequence of Rhizobium naphthalenivorans NBRC 107585.</title>
        <authorList>
            <person name="Hosoyama A."/>
            <person name="Uohara A."/>
            <person name="Ohji S."/>
            <person name="Ichikawa N."/>
        </authorList>
    </citation>
    <scope>NUCLEOTIDE SEQUENCE [LARGE SCALE GENOMIC DNA]</scope>
    <source>
        <strain evidence="3 4">NBRC 107585</strain>
    </source>
</reference>
<keyword evidence="4" id="KW-1185">Reference proteome</keyword>
<gene>
    <name evidence="3" type="ORF">RNA01_41640</name>
</gene>
<name>A0A512HP56_9HYPH</name>
<evidence type="ECO:0000313" key="4">
    <source>
        <dbReference type="Proteomes" id="UP000321717"/>
    </source>
</evidence>
<dbReference type="OrthoDB" id="8421292at2"/>
<comment type="caution">
    <text evidence="3">The sequence shown here is derived from an EMBL/GenBank/DDBJ whole genome shotgun (WGS) entry which is preliminary data.</text>
</comment>
<evidence type="ECO:0000256" key="2">
    <source>
        <dbReference type="SAM" id="SignalP"/>
    </source>
</evidence>
<keyword evidence="1" id="KW-0472">Membrane</keyword>
<protein>
    <submittedName>
        <fullName evidence="3">Uncharacterized protein</fullName>
    </submittedName>
</protein>